<keyword evidence="3" id="KW-0328">Glycosyltransferase</keyword>
<dbReference type="InterPro" id="IPR013783">
    <property type="entry name" value="Ig-like_fold"/>
</dbReference>
<feature type="chain" id="PRO_5018776202" description="Glycosyl transferase CAP10 domain-containing protein" evidence="11">
    <location>
        <begin position="33"/>
        <end position="515"/>
    </location>
</feature>
<comment type="similarity">
    <text evidence="2">Belongs to the KDELC family.</text>
</comment>
<dbReference type="OMA" id="GITAWFF"/>
<evidence type="ECO:0000256" key="11">
    <source>
        <dbReference type="SAM" id="SignalP"/>
    </source>
</evidence>
<keyword evidence="6" id="KW-0256">Endoplasmic reticulum</keyword>
<evidence type="ECO:0000256" key="10">
    <source>
        <dbReference type="SAM" id="MobiDB-lite"/>
    </source>
</evidence>
<evidence type="ECO:0000256" key="7">
    <source>
        <dbReference type="ARBA" id="ARBA00023180"/>
    </source>
</evidence>
<evidence type="ECO:0000313" key="13">
    <source>
        <dbReference type="Ensembl" id="ENSMMOP00000025605.1"/>
    </source>
</evidence>
<keyword evidence="5 11" id="KW-0732">Signal</keyword>
<dbReference type="InterPro" id="IPR014756">
    <property type="entry name" value="Ig_E-set"/>
</dbReference>
<evidence type="ECO:0000256" key="4">
    <source>
        <dbReference type="ARBA" id="ARBA00022679"/>
    </source>
</evidence>
<reference evidence="13" key="2">
    <citation type="submission" date="2025-09" db="UniProtKB">
        <authorList>
            <consortium name="Ensembl"/>
        </authorList>
    </citation>
    <scope>IDENTIFICATION</scope>
</reference>
<evidence type="ECO:0000256" key="8">
    <source>
        <dbReference type="ARBA" id="ARBA00047553"/>
    </source>
</evidence>
<dbReference type="PANTHER" id="PTHR12203:SF18">
    <property type="entry name" value="PROTEIN O-GLUCOSYLTRANSFERASE 3"/>
    <property type="match status" value="1"/>
</dbReference>
<comment type="pathway">
    <text evidence="1">Protein modification; protein glycosylation.</text>
</comment>
<dbReference type="SUPFAM" id="SSF81296">
    <property type="entry name" value="E set domains"/>
    <property type="match status" value="1"/>
</dbReference>
<keyword evidence="7" id="KW-0325">Glycoprotein</keyword>
<dbReference type="Ensembl" id="ENSMMOT00000026038.1">
    <property type="protein sequence ID" value="ENSMMOP00000025605.1"/>
    <property type="gene ID" value="ENSMMOG00000019400.1"/>
</dbReference>
<evidence type="ECO:0000256" key="2">
    <source>
        <dbReference type="ARBA" id="ARBA00006063"/>
    </source>
</evidence>
<dbReference type="Pfam" id="PF00630">
    <property type="entry name" value="Filamin"/>
    <property type="match status" value="1"/>
</dbReference>
<keyword evidence="4" id="KW-0808">Transferase</keyword>
<evidence type="ECO:0000259" key="12">
    <source>
        <dbReference type="SMART" id="SM00672"/>
    </source>
</evidence>
<dbReference type="Gene3D" id="2.60.40.10">
    <property type="entry name" value="Immunoglobulins"/>
    <property type="match status" value="1"/>
</dbReference>
<comment type="catalytic activity">
    <reaction evidence="8">
        <text>L-seryl-[EGF-like domain protein] + UDP-alpha-D-xylose = 3-O-(beta-D-xylosyl)-L-seryl-[EGF-like domain protein] + UDP + H(+)</text>
        <dbReference type="Rhea" id="RHEA:62016"/>
        <dbReference type="Rhea" id="RHEA-COMP:16010"/>
        <dbReference type="Rhea" id="RHEA-COMP:16011"/>
        <dbReference type="ChEBI" id="CHEBI:15378"/>
        <dbReference type="ChEBI" id="CHEBI:29999"/>
        <dbReference type="ChEBI" id="CHEBI:57632"/>
        <dbReference type="ChEBI" id="CHEBI:58223"/>
        <dbReference type="ChEBI" id="CHEBI:132085"/>
    </reaction>
</comment>
<evidence type="ECO:0000313" key="14">
    <source>
        <dbReference type="Proteomes" id="UP000261620"/>
    </source>
</evidence>
<dbReference type="FunFam" id="2.60.40.10:FF:000419">
    <property type="entry name" value="KDEL (Lys-Asp-Glu-Leu) containing 1"/>
    <property type="match status" value="1"/>
</dbReference>
<keyword evidence="14" id="KW-1185">Reference proteome</keyword>
<comment type="catalytic activity">
    <reaction evidence="9">
        <text>L-seryl-[EGF-like domain protein] + UDP-alpha-D-glucose = 3-O-(beta-D-glucosyl)-L-seryl-[EGF-like domain protein] + UDP + H(+)</text>
        <dbReference type="Rhea" id="RHEA:58116"/>
        <dbReference type="Rhea" id="RHEA-COMP:14610"/>
        <dbReference type="Rhea" id="RHEA-COMP:16010"/>
        <dbReference type="ChEBI" id="CHEBI:15378"/>
        <dbReference type="ChEBI" id="CHEBI:29999"/>
        <dbReference type="ChEBI" id="CHEBI:58223"/>
        <dbReference type="ChEBI" id="CHEBI:58885"/>
        <dbReference type="ChEBI" id="CHEBI:140576"/>
    </reaction>
</comment>
<dbReference type="SMART" id="SM00672">
    <property type="entry name" value="CAP10"/>
    <property type="match status" value="1"/>
</dbReference>
<accession>A0A3Q3XB62</accession>
<name>A0A3Q3XB62_MOLML</name>
<dbReference type="InterPro" id="IPR001298">
    <property type="entry name" value="Filamin/ABP280_rpt"/>
</dbReference>
<dbReference type="GO" id="GO:0046527">
    <property type="term" value="F:glucosyltransferase activity"/>
    <property type="evidence" value="ECO:0007669"/>
    <property type="project" value="TreeGrafter"/>
</dbReference>
<evidence type="ECO:0000256" key="9">
    <source>
        <dbReference type="ARBA" id="ARBA00049246"/>
    </source>
</evidence>
<feature type="region of interest" description="Disordered" evidence="10">
    <location>
        <begin position="492"/>
        <end position="515"/>
    </location>
</feature>
<evidence type="ECO:0000256" key="3">
    <source>
        <dbReference type="ARBA" id="ARBA00022676"/>
    </source>
</evidence>
<dbReference type="AlphaFoldDB" id="A0A3Q3XB62"/>
<dbReference type="InterPro" id="IPR006598">
    <property type="entry name" value="CAP10"/>
</dbReference>
<dbReference type="Proteomes" id="UP000261620">
    <property type="component" value="Unplaced"/>
</dbReference>
<dbReference type="STRING" id="94237.ENSMMOP00000025605"/>
<evidence type="ECO:0000256" key="5">
    <source>
        <dbReference type="ARBA" id="ARBA00022729"/>
    </source>
</evidence>
<organism evidence="13 14">
    <name type="scientific">Mola mola</name>
    <name type="common">Ocean sunfish</name>
    <name type="synonym">Tetraodon mola</name>
    <dbReference type="NCBI Taxonomy" id="94237"/>
    <lineage>
        <taxon>Eukaryota</taxon>
        <taxon>Metazoa</taxon>
        <taxon>Chordata</taxon>
        <taxon>Craniata</taxon>
        <taxon>Vertebrata</taxon>
        <taxon>Euteleostomi</taxon>
        <taxon>Actinopterygii</taxon>
        <taxon>Neopterygii</taxon>
        <taxon>Teleostei</taxon>
        <taxon>Neoteleostei</taxon>
        <taxon>Acanthomorphata</taxon>
        <taxon>Eupercaria</taxon>
        <taxon>Tetraodontiformes</taxon>
        <taxon>Molidae</taxon>
        <taxon>Mola</taxon>
    </lineage>
</organism>
<sequence>MCERGDSSVKSLHNGLLLSLVFLSIHFTVCACERVSPERCLVWGPGLNPDIVLPVRYFTIQAVDSNGANLTSSPGRDTFKVKISPLDLKEHIRIHIPPPLDRQDGSFLVRYRLYGTVLTGLKFEVLHQDSAVAKSPYTVQGPVYHEYCDCPDVDASVWQSTMQCPAEEPQIVADFKSFPAIDLQLLRQEVPRRFTNRGGLIHYAIINNKLYRHTLGKYTDFKMFSDEMLLSLTRKVKVPDVEFYINVGDWPLENRKGDAVPILSWCGSTDTRDIVLPTYEVTHSTLETMRGVTNDLLSVQGNTGPAWANKTGQAFFRGRDSREERLNLVSLSKENPDLLDAGITGWFFFRDREKHVGKAPLVGFFDFFKYKYQVNVDGTVAAYRFPYLMLGNSLVLKQDSQYYEHFYIHLKAGTHYVPVKRNLSDLLDKIRWAKENDAEAHKIATAGQIEARELLQPSRLYCYYLRVLQMYTERQIGQPTRHADMELVPQPDDHTAACSCERNRHKDGTKKNDEL</sequence>
<dbReference type="SMART" id="SM00557">
    <property type="entry name" value="IG_FLMN"/>
    <property type="match status" value="1"/>
</dbReference>
<dbReference type="PROSITE" id="PS51257">
    <property type="entry name" value="PROKAR_LIPOPROTEIN"/>
    <property type="match status" value="1"/>
</dbReference>
<dbReference type="PANTHER" id="PTHR12203">
    <property type="entry name" value="KDEL LYS-ASP-GLU-LEU CONTAINING - RELATED"/>
    <property type="match status" value="1"/>
</dbReference>
<proteinExistence type="inferred from homology"/>
<dbReference type="Pfam" id="PF05686">
    <property type="entry name" value="Glyco_transf_90"/>
    <property type="match status" value="1"/>
</dbReference>
<evidence type="ECO:0000256" key="1">
    <source>
        <dbReference type="ARBA" id="ARBA00004922"/>
    </source>
</evidence>
<reference evidence="13" key="1">
    <citation type="submission" date="2025-08" db="UniProtKB">
        <authorList>
            <consortium name="Ensembl"/>
        </authorList>
    </citation>
    <scope>IDENTIFICATION</scope>
</reference>
<dbReference type="GO" id="GO:0007399">
    <property type="term" value="P:nervous system development"/>
    <property type="evidence" value="ECO:0007669"/>
    <property type="project" value="UniProtKB-ARBA"/>
</dbReference>
<dbReference type="InterPro" id="IPR051091">
    <property type="entry name" value="O-Glucosyltr/Glycosyltrsf_90"/>
</dbReference>
<feature type="signal peptide" evidence="11">
    <location>
        <begin position="1"/>
        <end position="32"/>
    </location>
</feature>
<protein>
    <recommendedName>
        <fullName evidence="12">Glycosyl transferase CAP10 domain-containing protein</fullName>
    </recommendedName>
</protein>
<feature type="domain" description="Glycosyl transferase CAP10" evidence="12">
    <location>
        <begin position="237"/>
        <end position="474"/>
    </location>
</feature>
<evidence type="ECO:0000256" key="6">
    <source>
        <dbReference type="ARBA" id="ARBA00022824"/>
    </source>
</evidence>
<dbReference type="GO" id="GO:0012505">
    <property type="term" value="C:endomembrane system"/>
    <property type="evidence" value="ECO:0007669"/>
    <property type="project" value="TreeGrafter"/>
</dbReference>
<dbReference type="InterPro" id="IPR017868">
    <property type="entry name" value="Filamin/ABP280_repeat-like"/>
</dbReference>